<dbReference type="InterPro" id="IPR002020">
    <property type="entry name" value="Citrate_synthase"/>
</dbReference>
<organism evidence="1 2">
    <name type="scientific">Puccinia sorghi</name>
    <dbReference type="NCBI Taxonomy" id="27349"/>
    <lineage>
        <taxon>Eukaryota</taxon>
        <taxon>Fungi</taxon>
        <taxon>Dikarya</taxon>
        <taxon>Basidiomycota</taxon>
        <taxon>Pucciniomycotina</taxon>
        <taxon>Pucciniomycetes</taxon>
        <taxon>Pucciniales</taxon>
        <taxon>Pucciniaceae</taxon>
        <taxon>Puccinia</taxon>
    </lineage>
</organism>
<keyword evidence="1" id="KW-0456">Lyase</keyword>
<dbReference type="Proteomes" id="UP000037035">
    <property type="component" value="Unassembled WGS sequence"/>
</dbReference>
<dbReference type="EMBL" id="LAVV01001784">
    <property type="protein sequence ID" value="KNZ63311.1"/>
    <property type="molecule type" value="Genomic_DNA"/>
</dbReference>
<dbReference type="GO" id="GO:0003878">
    <property type="term" value="F:ATP citrate synthase activity"/>
    <property type="evidence" value="ECO:0007669"/>
    <property type="project" value="TreeGrafter"/>
</dbReference>
<dbReference type="PANTHER" id="PTHR23118:SF42">
    <property type="entry name" value="ATP-CITRATE SYNTHASE"/>
    <property type="match status" value="1"/>
</dbReference>
<proteinExistence type="predicted"/>
<feature type="non-terminal residue" evidence="1">
    <location>
        <position position="1"/>
    </location>
</feature>
<gene>
    <name evidence="1" type="ORF">VP01_11606g1</name>
</gene>
<dbReference type="STRING" id="27349.A0A0L6VRI9"/>
<comment type="caution">
    <text evidence="1">The sequence shown here is derived from an EMBL/GenBank/DDBJ whole genome shotgun (WGS) entry which is preliminary data.</text>
</comment>
<keyword evidence="2" id="KW-1185">Reference proteome</keyword>
<protein>
    <submittedName>
        <fullName evidence="1">ATP citrate (Pro-S)-lyase</fullName>
    </submittedName>
</protein>
<evidence type="ECO:0000313" key="1">
    <source>
        <dbReference type="EMBL" id="KNZ63311.1"/>
    </source>
</evidence>
<dbReference type="AlphaFoldDB" id="A0A0L6VRI9"/>
<dbReference type="InterPro" id="IPR016102">
    <property type="entry name" value="Succinyl-CoA_synth-like"/>
</dbReference>
<evidence type="ECO:0000313" key="2">
    <source>
        <dbReference type="Proteomes" id="UP000037035"/>
    </source>
</evidence>
<reference evidence="1 2" key="1">
    <citation type="submission" date="2015-08" db="EMBL/GenBank/DDBJ databases">
        <title>Next Generation Sequencing and Analysis of the Genome of Puccinia sorghi L Schw, the Causal Agent of Maize Common Rust.</title>
        <authorList>
            <person name="Rochi L."/>
            <person name="Burguener G."/>
            <person name="Darino M."/>
            <person name="Turjanski A."/>
            <person name="Kreff E."/>
            <person name="Dieguez M.J."/>
            <person name="Sacco F."/>
        </authorList>
    </citation>
    <scope>NUCLEOTIDE SEQUENCE [LARGE SCALE GENOMIC DNA]</scope>
    <source>
        <strain evidence="1 2">RO10H11247</strain>
    </source>
</reference>
<dbReference type="PANTHER" id="PTHR23118">
    <property type="entry name" value="ATP-CITRATE SYNTHASE"/>
    <property type="match status" value="1"/>
</dbReference>
<sequence>KKVIIIGPATVGGIKPGCFRIGNTGGMMDNIILSTLYRPGSVA</sequence>
<dbReference type="VEuPathDB" id="FungiDB:VP01_11606g1"/>
<accession>A0A0L6VRI9</accession>
<dbReference type="GO" id="GO:0005829">
    <property type="term" value="C:cytosol"/>
    <property type="evidence" value="ECO:0007669"/>
    <property type="project" value="TreeGrafter"/>
</dbReference>
<dbReference type="GO" id="GO:0006085">
    <property type="term" value="P:acetyl-CoA biosynthetic process"/>
    <property type="evidence" value="ECO:0007669"/>
    <property type="project" value="TreeGrafter"/>
</dbReference>
<dbReference type="GO" id="GO:0006633">
    <property type="term" value="P:fatty acid biosynthetic process"/>
    <property type="evidence" value="ECO:0007669"/>
    <property type="project" value="TreeGrafter"/>
</dbReference>
<dbReference type="OrthoDB" id="1744747at2759"/>
<name>A0A0L6VRI9_9BASI</name>
<dbReference type="Gene3D" id="3.40.50.261">
    <property type="entry name" value="Succinyl-CoA synthetase domains"/>
    <property type="match status" value="1"/>
</dbReference>
<dbReference type="GO" id="GO:0016829">
    <property type="term" value="F:lyase activity"/>
    <property type="evidence" value="ECO:0007669"/>
    <property type="project" value="UniProtKB-KW"/>
</dbReference>